<reference evidence="2 3" key="1">
    <citation type="submission" date="2016-10" db="EMBL/GenBank/DDBJ databases">
        <authorList>
            <person name="de Groot N.N."/>
        </authorList>
    </citation>
    <scope>NUCLEOTIDE SEQUENCE [LARGE SCALE GENOMIC DNA]</scope>
    <source>
        <strain evidence="2 3">Nl18</strain>
    </source>
</reference>
<evidence type="ECO:0000313" key="3">
    <source>
        <dbReference type="Proteomes" id="UP000183898"/>
    </source>
</evidence>
<dbReference type="RefSeq" id="WP_175463206.1">
    <property type="nucleotide sequence ID" value="NZ_FOCT01000003.1"/>
</dbReference>
<name>A0A1H8FEB6_9PROT</name>
<feature type="domain" description="CHAT" evidence="1">
    <location>
        <begin position="577"/>
        <end position="708"/>
    </location>
</feature>
<accession>A0A1H8FEB6</accession>
<sequence>MMTQDIFVRIRALDDRKIIKLLRYLGPMFFKDPRIRRLLDFEEKAGPLAALAVLAPSKKKALLDTNRSIWLARMLLSAFAAQPRFAEVLAKALDSVQQDELVLETQVPLGLITDSLRLLASAHIAETGGAVNRNLITDYQTPDALVKIAQIALAAESTPSPIQWSLPYPNIAVDDVHPVIAVDDVHPIIAVDDVHPIIAVDDVHPIIAVDDVHPIITVDDVHPVAPIRSSLREVYPDIAVDDVHPVANTIVRFTVSLSPQETTDTAGAVRLPETPPEFEHKLLVHLLFGTSSAWDTLTWSVQRGTIKTASFALPAPAIQGRRALVEARANFYLNQRWCGEGQRNLDVRRDSTVAMQTNIPLPKTPPWRRDLVLQPDAHPPDLTVRIQKGTIPGDFSWTCLSPHLKFPPPAKEGDNRMSLKEDAANFVRMTFAPFANMPLESLKMAELEGAGEKIYRSTPKYFRDCYWTLWHKAAAGGFKFNSVQIITDEPCMPWELMRLSDLTRAPHVAPELLAIRHCVGRWLADESASMRQWISVSKAAVSASSYDGISGVSGKLPWAAKEHKLMVDTYRADEVPLTSERLRGFLEGGVAQALHIACHGQMSIIDPDASYLLMEDTPQKLTPLLVARHEVCNGFGRQHPLVFLNACDVGAIGASLSLVAGFPAAFLYAGASALVSPLWAINDERAQKIAEEFYREAFVASGGKPLGAVLRDIRARWKEEKHLTYLAYVLYGDPMAQVDYH</sequence>
<evidence type="ECO:0000259" key="1">
    <source>
        <dbReference type="Pfam" id="PF12770"/>
    </source>
</evidence>
<protein>
    <submittedName>
        <fullName evidence="2">CHAT domain-containing protein</fullName>
    </submittedName>
</protein>
<organism evidence="2 3">
    <name type="scientific">Nitrosospira multiformis</name>
    <dbReference type="NCBI Taxonomy" id="1231"/>
    <lineage>
        <taxon>Bacteria</taxon>
        <taxon>Pseudomonadati</taxon>
        <taxon>Pseudomonadota</taxon>
        <taxon>Betaproteobacteria</taxon>
        <taxon>Nitrosomonadales</taxon>
        <taxon>Nitrosomonadaceae</taxon>
        <taxon>Nitrosospira</taxon>
    </lineage>
</organism>
<dbReference type="InterPro" id="IPR024983">
    <property type="entry name" value="CHAT_dom"/>
</dbReference>
<evidence type="ECO:0000313" key="2">
    <source>
        <dbReference type="EMBL" id="SEN30123.1"/>
    </source>
</evidence>
<dbReference type="EMBL" id="FOCT01000003">
    <property type="protein sequence ID" value="SEN30123.1"/>
    <property type="molecule type" value="Genomic_DNA"/>
</dbReference>
<dbReference type="Pfam" id="PF12770">
    <property type="entry name" value="CHAT"/>
    <property type="match status" value="1"/>
</dbReference>
<dbReference type="Proteomes" id="UP000183898">
    <property type="component" value="Unassembled WGS sequence"/>
</dbReference>
<proteinExistence type="predicted"/>
<dbReference type="AlphaFoldDB" id="A0A1H8FEB6"/>
<gene>
    <name evidence="2" type="ORF">SAMN05216404_103307</name>
</gene>